<gene>
    <name evidence="1" type="ORF">BCR33DRAFT_716132</name>
</gene>
<organism evidence="1 2">
    <name type="scientific">Rhizoclosmatium globosum</name>
    <dbReference type="NCBI Taxonomy" id="329046"/>
    <lineage>
        <taxon>Eukaryota</taxon>
        <taxon>Fungi</taxon>
        <taxon>Fungi incertae sedis</taxon>
        <taxon>Chytridiomycota</taxon>
        <taxon>Chytridiomycota incertae sedis</taxon>
        <taxon>Chytridiomycetes</taxon>
        <taxon>Chytridiales</taxon>
        <taxon>Chytriomycetaceae</taxon>
        <taxon>Rhizoclosmatium</taxon>
    </lineage>
</organism>
<name>A0A1Y2CGT4_9FUNG</name>
<dbReference type="OrthoDB" id="10551064at2759"/>
<keyword evidence="2" id="KW-1185">Reference proteome</keyword>
<dbReference type="AlphaFoldDB" id="A0A1Y2CGT4"/>
<comment type="caution">
    <text evidence="1">The sequence shown here is derived from an EMBL/GenBank/DDBJ whole genome shotgun (WGS) entry which is preliminary data.</text>
</comment>
<accession>A0A1Y2CGT4</accession>
<evidence type="ECO:0000313" key="2">
    <source>
        <dbReference type="Proteomes" id="UP000193642"/>
    </source>
</evidence>
<proteinExistence type="predicted"/>
<evidence type="ECO:0008006" key="3">
    <source>
        <dbReference type="Google" id="ProtNLM"/>
    </source>
</evidence>
<dbReference type="EMBL" id="MCGO01000018">
    <property type="protein sequence ID" value="ORY46136.1"/>
    <property type="molecule type" value="Genomic_DNA"/>
</dbReference>
<sequence>MPSFHHHFTIESKAKHWPNPPFLPSKNGSFSFPSFAKRLEIVGTGIGFANTTVSCSSIEVAQITVETRIESTAQIALDESDIIVSISEDGLLLVNASFVENLMDIGVYAEIHITFPASYSIESFYMDANLASLLWTQEAPLVDSSFDAAIRTGGLRVASPLQTEIIGIAIGDGSASFTSVSASESVLIGVENGAVQGTFNGFASFYAKCVTGGVDVVLEGEKEEVLIGLDVATGPIRAKVDQFRGSYSTSVLVGRANVHGADFGSTPEAGTVGGVSGKGILEASVTTGFIDLTFV</sequence>
<dbReference type="Proteomes" id="UP000193642">
    <property type="component" value="Unassembled WGS sequence"/>
</dbReference>
<protein>
    <recommendedName>
        <fullName evidence="3">Adhesin domain-containing protein</fullName>
    </recommendedName>
</protein>
<reference evidence="1 2" key="1">
    <citation type="submission" date="2016-07" db="EMBL/GenBank/DDBJ databases">
        <title>Pervasive Adenine N6-methylation of Active Genes in Fungi.</title>
        <authorList>
            <consortium name="DOE Joint Genome Institute"/>
            <person name="Mondo S.J."/>
            <person name="Dannebaum R.O."/>
            <person name="Kuo R.C."/>
            <person name="Labutti K."/>
            <person name="Haridas S."/>
            <person name="Kuo A."/>
            <person name="Salamov A."/>
            <person name="Ahrendt S.R."/>
            <person name="Lipzen A."/>
            <person name="Sullivan W."/>
            <person name="Andreopoulos W.B."/>
            <person name="Clum A."/>
            <person name="Lindquist E."/>
            <person name="Daum C."/>
            <person name="Ramamoorthy G.K."/>
            <person name="Gryganskyi A."/>
            <person name="Culley D."/>
            <person name="Magnuson J.K."/>
            <person name="James T.Y."/>
            <person name="O'Malley M.A."/>
            <person name="Stajich J.E."/>
            <person name="Spatafora J.W."/>
            <person name="Visel A."/>
            <person name="Grigoriev I.V."/>
        </authorList>
    </citation>
    <scope>NUCLEOTIDE SEQUENCE [LARGE SCALE GENOMIC DNA]</scope>
    <source>
        <strain evidence="1 2">JEL800</strain>
    </source>
</reference>
<evidence type="ECO:0000313" key="1">
    <source>
        <dbReference type="EMBL" id="ORY46136.1"/>
    </source>
</evidence>